<feature type="region of interest" description="Disordered" evidence="10">
    <location>
        <begin position="389"/>
        <end position="408"/>
    </location>
</feature>
<feature type="compositionally biased region" description="Gly residues" evidence="10">
    <location>
        <begin position="578"/>
        <end position="591"/>
    </location>
</feature>
<comment type="catalytic activity">
    <reaction evidence="7">
        <text>L-threonyl-[protein] + ATP = O-phospho-L-threonyl-[protein] + ADP + H(+)</text>
        <dbReference type="Rhea" id="RHEA:46608"/>
        <dbReference type="Rhea" id="RHEA-COMP:11060"/>
        <dbReference type="Rhea" id="RHEA-COMP:11605"/>
        <dbReference type="ChEBI" id="CHEBI:15378"/>
        <dbReference type="ChEBI" id="CHEBI:30013"/>
        <dbReference type="ChEBI" id="CHEBI:30616"/>
        <dbReference type="ChEBI" id="CHEBI:61977"/>
        <dbReference type="ChEBI" id="CHEBI:456216"/>
        <dbReference type="EC" id="2.7.11.1"/>
    </reaction>
</comment>
<dbReference type="InterPro" id="IPR000719">
    <property type="entry name" value="Prot_kinase_dom"/>
</dbReference>
<keyword evidence="2" id="KW-0723">Serine/threonine-protein kinase</keyword>
<feature type="region of interest" description="Disordered" evidence="10">
    <location>
        <begin position="414"/>
        <end position="459"/>
    </location>
</feature>
<dbReference type="SMART" id="SM00220">
    <property type="entry name" value="S_TKc"/>
    <property type="match status" value="2"/>
</dbReference>
<feature type="binding site" evidence="9">
    <location>
        <position position="58"/>
    </location>
    <ligand>
        <name>ATP</name>
        <dbReference type="ChEBI" id="CHEBI:30616"/>
    </ligand>
</feature>
<keyword evidence="4 9" id="KW-0547">Nucleotide-binding</keyword>
<evidence type="ECO:0000256" key="7">
    <source>
        <dbReference type="ARBA" id="ARBA00047899"/>
    </source>
</evidence>
<evidence type="ECO:0000256" key="3">
    <source>
        <dbReference type="ARBA" id="ARBA00022679"/>
    </source>
</evidence>
<feature type="region of interest" description="Disordered" evidence="10">
    <location>
        <begin position="486"/>
        <end position="604"/>
    </location>
</feature>
<dbReference type="InterPro" id="IPR017441">
    <property type="entry name" value="Protein_kinase_ATP_BS"/>
</dbReference>
<feature type="region of interest" description="Disordered" evidence="10">
    <location>
        <begin position="1201"/>
        <end position="1296"/>
    </location>
</feature>
<dbReference type="Pfam" id="PF00069">
    <property type="entry name" value="Pkinase"/>
    <property type="match status" value="2"/>
</dbReference>
<evidence type="ECO:0000313" key="13">
    <source>
        <dbReference type="Proteomes" id="UP000239899"/>
    </source>
</evidence>
<keyword evidence="5" id="KW-0418">Kinase</keyword>
<reference evidence="12 13" key="1">
    <citation type="journal article" date="2018" name="Plant J.">
        <title>Genome sequences of Chlorella sorokiniana UTEX 1602 and Micractinium conductrix SAG 241.80: implications to maltose excretion by a green alga.</title>
        <authorList>
            <person name="Arriola M.B."/>
            <person name="Velmurugan N."/>
            <person name="Zhang Y."/>
            <person name="Plunkett M.H."/>
            <person name="Hondzo H."/>
            <person name="Barney B.M."/>
        </authorList>
    </citation>
    <scope>NUCLEOTIDE SEQUENCE [LARGE SCALE GENOMIC DNA]</scope>
    <source>
        <strain evidence="13">UTEX 1602</strain>
    </source>
</reference>
<evidence type="ECO:0000256" key="10">
    <source>
        <dbReference type="SAM" id="MobiDB-lite"/>
    </source>
</evidence>
<evidence type="ECO:0000256" key="5">
    <source>
        <dbReference type="ARBA" id="ARBA00022777"/>
    </source>
</evidence>
<feature type="domain" description="Protein kinase" evidence="11">
    <location>
        <begin position="775"/>
        <end position="1035"/>
    </location>
</feature>
<evidence type="ECO:0000256" key="8">
    <source>
        <dbReference type="ARBA" id="ARBA00048679"/>
    </source>
</evidence>
<dbReference type="EC" id="2.7.11.1" evidence="1"/>
<evidence type="ECO:0000256" key="1">
    <source>
        <dbReference type="ARBA" id="ARBA00012513"/>
    </source>
</evidence>
<dbReference type="SUPFAM" id="SSF56112">
    <property type="entry name" value="Protein kinase-like (PK-like)"/>
    <property type="match status" value="2"/>
</dbReference>
<dbReference type="STRING" id="3076.A0A2P6TP71"/>
<dbReference type="Gene3D" id="1.10.510.10">
    <property type="entry name" value="Transferase(Phosphotransferase) domain 1"/>
    <property type="match status" value="2"/>
</dbReference>
<evidence type="ECO:0000256" key="2">
    <source>
        <dbReference type="ARBA" id="ARBA00022527"/>
    </source>
</evidence>
<dbReference type="InterPro" id="IPR011009">
    <property type="entry name" value="Kinase-like_dom_sf"/>
</dbReference>
<dbReference type="PROSITE" id="PS00107">
    <property type="entry name" value="PROTEIN_KINASE_ATP"/>
    <property type="match status" value="1"/>
</dbReference>
<keyword evidence="3" id="KW-0808">Transferase</keyword>
<dbReference type="InterPro" id="IPR008271">
    <property type="entry name" value="Ser/Thr_kinase_AS"/>
</dbReference>
<evidence type="ECO:0000256" key="6">
    <source>
        <dbReference type="ARBA" id="ARBA00022840"/>
    </source>
</evidence>
<dbReference type="GO" id="GO:0005524">
    <property type="term" value="F:ATP binding"/>
    <property type="evidence" value="ECO:0007669"/>
    <property type="project" value="UniProtKB-UniRule"/>
</dbReference>
<dbReference type="PROSITE" id="PS00108">
    <property type="entry name" value="PROTEIN_KINASE_ST"/>
    <property type="match status" value="2"/>
</dbReference>
<feature type="compositionally biased region" description="Low complexity" evidence="10">
    <location>
        <begin position="393"/>
        <end position="403"/>
    </location>
</feature>
<evidence type="ECO:0000256" key="4">
    <source>
        <dbReference type="ARBA" id="ARBA00022741"/>
    </source>
</evidence>
<comment type="catalytic activity">
    <reaction evidence="8">
        <text>L-seryl-[protein] + ATP = O-phospho-L-seryl-[protein] + ADP + H(+)</text>
        <dbReference type="Rhea" id="RHEA:17989"/>
        <dbReference type="Rhea" id="RHEA-COMP:9863"/>
        <dbReference type="Rhea" id="RHEA-COMP:11604"/>
        <dbReference type="ChEBI" id="CHEBI:15378"/>
        <dbReference type="ChEBI" id="CHEBI:29999"/>
        <dbReference type="ChEBI" id="CHEBI:30616"/>
        <dbReference type="ChEBI" id="CHEBI:83421"/>
        <dbReference type="ChEBI" id="CHEBI:456216"/>
        <dbReference type="EC" id="2.7.11.1"/>
    </reaction>
</comment>
<keyword evidence="13" id="KW-1185">Reference proteome</keyword>
<proteinExistence type="predicted"/>
<evidence type="ECO:0000256" key="9">
    <source>
        <dbReference type="PROSITE-ProRule" id="PRU10141"/>
    </source>
</evidence>
<feature type="domain" description="Protein kinase" evidence="11">
    <location>
        <begin position="29"/>
        <end position="309"/>
    </location>
</feature>
<feature type="region of interest" description="Disordered" evidence="10">
    <location>
        <begin position="1082"/>
        <end position="1101"/>
    </location>
</feature>
<gene>
    <name evidence="12" type="ORF">C2E21_5509</name>
</gene>
<feature type="region of interest" description="Disordered" evidence="10">
    <location>
        <begin position="692"/>
        <end position="740"/>
    </location>
</feature>
<comment type="caution">
    <text evidence="12">The sequence shown here is derived from an EMBL/GenBank/DDBJ whole genome shotgun (WGS) entry which is preliminary data.</text>
</comment>
<dbReference type="CDD" id="cd08215">
    <property type="entry name" value="STKc_Nek"/>
    <property type="match status" value="1"/>
</dbReference>
<feature type="compositionally biased region" description="Polar residues" evidence="10">
    <location>
        <begin position="1087"/>
        <end position="1101"/>
    </location>
</feature>
<accession>A0A2P6TP71</accession>
<sequence>MKFKSLFKQGQSEQRVQLADTELELHKHFRLVRKLGRGSFATVYEAERLSDGQRYALKVTELNALSQLDKVAVVEEIRLLASLNHPNIIAYYEAFCDHDKLCVVTEIVQGGDLGSFVRKMADDEDFLWERQIWNLFLQAALGVQYLHRNHVLHRDLKPQNIMMTDKKGQGLLKIADLGVSAELARVFTNVQIGTPHYMAPEMWNRKAYSYSAVGEKISFRLQWNRKAYSYSADVWALGCILHELCTLRPTFLSSRERTEEDIKQRVLRGGYDPIHTRYSMDLRKLVDVMLQRDPAKRPTIDEIMQLPEVRSKLQYLPLELQRMAEEQQRPDDPIKLEQALGQLPEDLRSINSLLPPARYATGSGVAELLCGMPKRRSFSLSDLEGAAERQRLGAAQPGQAAAGVHRQHTVQLAGGEGMERAASSSVPANGGDDGSEDGTFADGSKVHKSRSMGRLDGDEAERRLRRRSIMVGELLFRLQQEQERAVAGAAAGSSGEGEEGGQAASPELQGSEAPWQRLSHDAADLVPSSMRRRSLTPPGRGEQYGRAARASPPPRSVPEGESLDISLHGGIAYLPGEGPSGGNGAAAGGSGSEEEARGRGVGTGSILRRSVAVAEVLYHHEATQAQRRGHLDDLPKSAAPLEPFEFCETTNGSGNGRKQQAAAPALPLPAVSPIPAAPRSALLAQLAAGAGRPANTASAPLPPGTPPAGATYAASAAQQLQQQQQKQAEPAKEEKKKKKHGRLWRLIAMFKKLLPRKSARRWLGSQTELELERHFEITKKLGKGSCAVVFAARRRDDGQLYALKVADIAALGPLEQADVVNEIRLLASLNHPNLTTFYEAFCDHGKLCIVQELLGGGDLSSLIKKRAQNSMHFTEEQVWATFLQMALGLQYLHHSHVLHRDLKSKNLLISEGGVVKLADLGISQTLDRVFTDAMIGTPHYMAPEMWRRQPYSYSADVWALGCILHELCTLKPLFLAPSDDETRQKVLSGVVPPLPARYSAELRSLVEAILQQNPAARPTIDDILQTSAAQQHLALLPEELRQRCISPALSSQRPLARLLQPIKVPQQASEWEQLNHLMPAPRYPSGSGVSSALRSNSKKGSWSTGDLQALAAEAEAELASSGSGPVALALGGLSLSTASGQGLAALPPPPAAAAAAAMRKVQSHGGLAAAVEAQIERSSSSLTRRKTLGVGEMLPMVAAEGRRRSGGGGSGSNGGGASGSAAGRRGGSVQLGTVAEEAPTDVRLGPPGGASTAKQLVVEASPAAAGPVSNEEKAGGGGGKKPAAARGFWQLGKGRS</sequence>
<name>A0A2P6TP71_CHLSO</name>
<organism evidence="12 13">
    <name type="scientific">Chlorella sorokiniana</name>
    <name type="common">Freshwater green alga</name>
    <dbReference type="NCBI Taxonomy" id="3076"/>
    <lineage>
        <taxon>Eukaryota</taxon>
        <taxon>Viridiplantae</taxon>
        <taxon>Chlorophyta</taxon>
        <taxon>core chlorophytes</taxon>
        <taxon>Trebouxiophyceae</taxon>
        <taxon>Chlorellales</taxon>
        <taxon>Chlorellaceae</taxon>
        <taxon>Chlorella clade</taxon>
        <taxon>Chlorella</taxon>
    </lineage>
</organism>
<dbReference type="PANTHER" id="PTHR44899">
    <property type="entry name" value="CAMK FAMILY PROTEIN KINASE"/>
    <property type="match status" value="1"/>
</dbReference>
<evidence type="ECO:0000313" key="12">
    <source>
        <dbReference type="EMBL" id="PRW51136.1"/>
    </source>
</evidence>
<feature type="compositionally biased region" description="Gly residues" evidence="10">
    <location>
        <begin position="1206"/>
        <end position="1218"/>
    </location>
</feature>
<dbReference type="OrthoDB" id="248923at2759"/>
<dbReference type="GO" id="GO:0004674">
    <property type="term" value="F:protein serine/threonine kinase activity"/>
    <property type="evidence" value="ECO:0007669"/>
    <property type="project" value="UniProtKB-KW"/>
</dbReference>
<dbReference type="PROSITE" id="PS50011">
    <property type="entry name" value="PROTEIN_KINASE_DOM"/>
    <property type="match status" value="2"/>
</dbReference>
<feature type="compositionally biased region" description="Low complexity" evidence="10">
    <location>
        <begin position="707"/>
        <end position="728"/>
    </location>
</feature>
<dbReference type="PANTHER" id="PTHR44899:SF6">
    <property type="entry name" value="SERINE_THREONINE PROTEIN KINASE"/>
    <property type="match status" value="1"/>
</dbReference>
<dbReference type="Proteomes" id="UP000239899">
    <property type="component" value="Unassembled WGS sequence"/>
</dbReference>
<evidence type="ECO:0000259" key="11">
    <source>
        <dbReference type="PROSITE" id="PS50011"/>
    </source>
</evidence>
<keyword evidence="6 9" id="KW-0067">ATP-binding</keyword>
<dbReference type="InterPro" id="IPR051131">
    <property type="entry name" value="NEK_Ser/Thr_kinase_NIMA"/>
</dbReference>
<dbReference type="EMBL" id="LHPG02000010">
    <property type="protein sequence ID" value="PRW51136.1"/>
    <property type="molecule type" value="Genomic_DNA"/>
</dbReference>
<protein>
    <recommendedName>
        <fullName evidence="1">non-specific serine/threonine protein kinase</fullName>
        <ecNumber evidence="1">2.7.11.1</ecNumber>
    </recommendedName>
</protein>